<comment type="caution">
    <text evidence="2">The sequence shown here is derived from an EMBL/GenBank/DDBJ whole genome shotgun (WGS) entry which is preliminary data.</text>
</comment>
<accession>A0A844H2L3</accession>
<dbReference type="AlphaFoldDB" id="A0A844H2L3"/>
<sequence length="131" mass="15140">MTNINPYANLTKNLKAKTDKTKSQNLTKVQEANKEYVDQEEFTKQEETENQIITKKKGRPSTGKRSNPDWIGRTYYVKKEVDFDVADQLLQLKRQGIDLDKSDLVNFLLGEWVKSQQGENATFRIGEILDV</sequence>
<gene>
    <name evidence="2" type="ORF">GGC33_15880</name>
</gene>
<organism evidence="2 3">
    <name type="scientific">Cyanobacterium aponinum 0216</name>
    <dbReference type="NCBI Taxonomy" id="2676140"/>
    <lineage>
        <taxon>Bacteria</taxon>
        <taxon>Bacillati</taxon>
        <taxon>Cyanobacteriota</taxon>
        <taxon>Cyanophyceae</taxon>
        <taxon>Oscillatoriophycideae</taxon>
        <taxon>Chroococcales</taxon>
        <taxon>Geminocystaceae</taxon>
        <taxon>Cyanobacterium</taxon>
    </lineage>
</organism>
<evidence type="ECO:0000256" key="1">
    <source>
        <dbReference type="SAM" id="MobiDB-lite"/>
    </source>
</evidence>
<reference evidence="2 3" key="1">
    <citation type="submission" date="2019-11" db="EMBL/GenBank/DDBJ databases">
        <title>Isolation of a new High Light Tolerant Cyanobacteria.</title>
        <authorList>
            <person name="Dobson Z."/>
            <person name="Vaughn N."/>
            <person name="Vaughn M."/>
            <person name="Fromme P."/>
            <person name="Mazor Y."/>
        </authorList>
    </citation>
    <scope>NUCLEOTIDE SEQUENCE [LARGE SCALE GENOMIC DNA]</scope>
    <source>
        <strain evidence="2 3">0216</strain>
    </source>
</reference>
<name>A0A844H2L3_9CHRO</name>
<proteinExistence type="predicted"/>
<evidence type="ECO:0000313" key="2">
    <source>
        <dbReference type="EMBL" id="MTF40396.1"/>
    </source>
</evidence>
<evidence type="ECO:0000313" key="3">
    <source>
        <dbReference type="Proteomes" id="UP000437131"/>
    </source>
</evidence>
<protein>
    <submittedName>
        <fullName evidence="2">Uncharacterized protein</fullName>
    </submittedName>
</protein>
<feature type="region of interest" description="Disordered" evidence="1">
    <location>
        <begin position="39"/>
        <end position="69"/>
    </location>
</feature>
<dbReference type="RefSeq" id="WP_155084585.1">
    <property type="nucleotide sequence ID" value="NZ_WMIA01000027.1"/>
</dbReference>
<dbReference type="Proteomes" id="UP000437131">
    <property type="component" value="Unassembled WGS sequence"/>
</dbReference>
<dbReference type="EMBL" id="WMIA01000027">
    <property type="protein sequence ID" value="MTF40396.1"/>
    <property type="molecule type" value="Genomic_DNA"/>
</dbReference>